<dbReference type="HOGENOM" id="CLU_674985_0_0_1"/>
<organism evidence="10 11">
    <name type="scientific">Trichoplax adhaerens</name>
    <name type="common">Trichoplax reptans</name>
    <dbReference type="NCBI Taxonomy" id="10228"/>
    <lineage>
        <taxon>Eukaryota</taxon>
        <taxon>Metazoa</taxon>
        <taxon>Placozoa</taxon>
        <taxon>Uniplacotomia</taxon>
        <taxon>Trichoplacea</taxon>
        <taxon>Trichoplacidae</taxon>
        <taxon>Trichoplax</taxon>
    </lineage>
</organism>
<keyword evidence="7 9" id="KW-0175">Coiled coil</keyword>
<dbReference type="eggNOG" id="ENOG502QQJF">
    <property type="taxonomic scope" value="Eukaryota"/>
</dbReference>
<comment type="similarity">
    <text evidence="3">Belongs to the ADIP family.</text>
</comment>
<dbReference type="PANTHER" id="PTHR46507">
    <property type="entry name" value="AFADIN- AND ALPHA-ACTININ-BINDING PROTEIN"/>
    <property type="match status" value="1"/>
</dbReference>
<keyword evidence="5" id="KW-0130">Cell adhesion</keyword>
<dbReference type="EMBL" id="DS985247">
    <property type="protein sequence ID" value="EDV23484.1"/>
    <property type="molecule type" value="Genomic_DNA"/>
</dbReference>
<proteinExistence type="inferred from homology"/>
<keyword evidence="4" id="KW-0963">Cytoplasm</keyword>
<keyword evidence="11" id="KW-1185">Reference proteome</keyword>
<dbReference type="GeneID" id="6755278"/>
<dbReference type="GO" id="GO:0007155">
    <property type="term" value="P:cell adhesion"/>
    <property type="evidence" value="ECO:0007669"/>
    <property type="project" value="UniProtKB-KW"/>
</dbReference>
<dbReference type="Pfam" id="PF11559">
    <property type="entry name" value="ADIP"/>
    <property type="match status" value="1"/>
</dbReference>
<dbReference type="RefSeq" id="XP_002114394.1">
    <property type="nucleotide sequence ID" value="XM_002114358.1"/>
</dbReference>
<evidence type="ECO:0000256" key="6">
    <source>
        <dbReference type="ARBA" id="ARBA00022949"/>
    </source>
</evidence>
<dbReference type="InterPro" id="IPR021622">
    <property type="entry name" value="Afadin/alpha-actinin-bd"/>
</dbReference>
<evidence type="ECO:0000256" key="1">
    <source>
        <dbReference type="ARBA" id="ARBA00004282"/>
    </source>
</evidence>
<evidence type="ECO:0000256" key="8">
    <source>
        <dbReference type="ARBA" id="ARBA00023212"/>
    </source>
</evidence>
<dbReference type="AlphaFoldDB" id="B3S108"/>
<dbReference type="GO" id="GO:0070161">
    <property type="term" value="C:anchoring junction"/>
    <property type="evidence" value="ECO:0007669"/>
    <property type="project" value="UniProtKB-SubCell"/>
</dbReference>
<accession>B3S108</accession>
<dbReference type="OMA" id="QHCKEMI"/>
<dbReference type="FunCoup" id="B3S108">
    <property type="interactions" value="814"/>
</dbReference>
<dbReference type="Proteomes" id="UP000009022">
    <property type="component" value="Unassembled WGS sequence"/>
</dbReference>
<evidence type="ECO:0000313" key="11">
    <source>
        <dbReference type="Proteomes" id="UP000009022"/>
    </source>
</evidence>
<evidence type="ECO:0000256" key="3">
    <source>
        <dbReference type="ARBA" id="ARBA00009291"/>
    </source>
</evidence>
<name>B3S108_TRIAD</name>
<dbReference type="GO" id="GO:0034451">
    <property type="term" value="C:centriolar satellite"/>
    <property type="evidence" value="ECO:0000318"/>
    <property type="project" value="GO_Central"/>
</dbReference>
<sequence length="408" mass="47317">MESFYALKEEKENRFCSGDDNVNDCITYMNQELQVHGFQALQTSSENSRTLTIELLNHLYVLLQQHRHDMKIREDLQDKLLRSNSDMQTAQRSQKLYKDELDKSLRENQSISEQNRQLEEKIKSLNSKLKGEKDEFMSDKNQAKKAGMDVLNSLQNPNGKRAVWKTKAKDDEEMYQSIVCGYEDKVKDLIMENSTYRDFANSIYSNLVRLQWKFEGKHNLAEAADENLQQLDPNILPDGIFQLPLEMSRDSIETTLQNMWDNFDKAILSSLKQTIDTAGQNLDANVNEIDSLKLELQECLLKISERDKVIHEFQNAQSDIKNDTHVLNESLLYAEKEEVENLKAELRKQKESLEKERALVAEAAVKLNRERKEFESDRVALLEAQIGASPLSFEKSQGKECDFKLRSF</sequence>
<evidence type="ECO:0000256" key="7">
    <source>
        <dbReference type="ARBA" id="ARBA00023054"/>
    </source>
</evidence>
<dbReference type="PANTHER" id="PTHR46507:SF4">
    <property type="entry name" value="SSX FAMILY MEMBER 2 INTERACTING PROTEIN"/>
    <property type="match status" value="1"/>
</dbReference>
<feature type="coiled-coil region" evidence="9">
    <location>
        <begin position="329"/>
        <end position="384"/>
    </location>
</feature>
<comment type="subcellular location">
    <subcellularLocation>
        <location evidence="1">Cell junction</location>
    </subcellularLocation>
    <subcellularLocation>
        <location evidence="2">Cytoplasm</location>
        <location evidence="2">Cytoskeleton</location>
        <location evidence="2">Microtubule organizing center</location>
        <location evidence="2">Centrosome</location>
    </subcellularLocation>
</comment>
<keyword evidence="8" id="KW-0206">Cytoskeleton</keyword>
<dbReference type="KEGG" id="tad:TRIADDRAFT_58152"/>
<keyword evidence="6" id="KW-0965">Cell junction</keyword>
<feature type="coiled-coil region" evidence="9">
    <location>
        <begin position="73"/>
        <end position="135"/>
    </location>
</feature>
<gene>
    <name evidence="10" type="ORF">TRIADDRAFT_58152</name>
</gene>
<protein>
    <submittedName>
        <fullName evidence="10">Uncharacterized protein</fullName>
    </submittedName>
</protein>
<dbReference type="GO" id="GO:0036064">
    <property type="term" value="C:ciliary basal body"/>
    <property type="evidence" value="ECO:0000318"/>
    <property type="project" value="GO_Central"/>
</dbReference>
<evidence type="ECO:0000256" key="2">
    <source>
        <dbReference type="ARBA" id="ARBA00004300"/>
    </source>
</evidence>
<reference evidence="10 11" key="1">
    <citation type="journal article" date="2008" name="Nature">
        <title>The Trichoplax genome and the nature of placozoans.</title>
        <authorList>
            <person name="Srivastava M."/>
            <person name="Begovic E."/>
            <person name="Chapman J."/>
            <person name="Putnam N.H."/>
            <person name="Hellsten U."/>
            <person name="Kawashima T."/>
            <person name="Kuo A."/>
            <person name="Mitros T."/>
            <person name="Salamov A."/>
            <person name="Carpenter M.L."/>
            <person name="Signorovitch A.Y."/>
            <person name="Moreno M.A."/>
            <person name="Kamm K."/>
            <person name="Grimwood J."/>
            <person name="Schmutz J."/>
            <person name="Shapiro H."/>
            <person name="Grigoriev I.V."/>
            <person name="Buss L.W."/>
            <person name="Schierwater B."/>
            <person name="Dellaporta S.L."/>
            <person name="Rokhsar D.S."/>
        </authorList>
    </citation>
    <scope>NUCLEOTIDE SEQUENCE [LARGE SCALE GENOMIC DNA]</scope>
    <source>
        <strain evidence="10 11">Grell-BS-1999</strain>
    </source>
</reference>
<evidence type="ECO:0000313" key="10">
    <source>
        <dbReference type="EMBL" id="EDV23484.1"/>
    </source>
</evidence>
<dbReference type="GO" id="GO:0035735">
    <property type="term" value="P:intraciliary transport involved in cilium assembly"/>
    <property type="evidence" value="ECO:0000318"/>
    <property type="project" value="GO_Central"/>
</dbReference>
<evidence type="ECO:0000256" key="4">
    <source>
        <dbReference type="ARBA" id="ARBA00022490"/>
    </source>
</evidence>
<dbReference type="CTD" id="6755278"/>
<evidence type="ECO:0000256" key="5">
    <source>
        <dbReference type="ARBA" id="ARBA00022889"/>
    </source>
</evidence>
<dbReference type="InterPro" id="IPR052300">
    <property type="entry name" value="Adhesion_Centrosome_assoc"/>
</dbReference>
<evidence type="ECO:0000256" key="9">
    <source>
        <dbReference type="SAM" id="Coils"/>
    </source>
</evidence>
<dbReference type="InParanoid" id="B3S108"/>
<dbReference type="OrthoDB" id="312015at2759"/>